<reference evidence="3 4" key="1">
    <citation type="journal article" date="2021" name="Microbiol. Resour. Announc.">
        <title>Draft Genome Sequence of Coralloluteibacterium stylophorae LMG 29479T.</title>
        <authorList>
            <person name="Karlyshev A.V."/>
            <person name="Kudryashova E.B."/>
            <person name="Ariskina E.V."/>
            <person name="Conroy A.P."/>
            <person name="Abidueva E.Y."/>
        </authorList>
    </citation>
    <scope>NUCLEOTIDE SEQUENCE [LARGE SCALE GENOMIC DNA]</scope>
    <source>
        <strain evidence="3 4">LMG 29479</strain>
    </source>
</reference>
<feature type="compositionally biased region" description="Gly residues" evidence="1">
    <location>
        <begin position="1"/>
        <end position="11"/>
    </location>
</feature>
<comment type="caution">
    <text evidence="2">The sequence shown here is derived from an EMBL/GenBank/DDBJ whole genome shotgun (WGS) entry which is preliminary data.</text>
</comment>
<dbReference type="RefSeq" id="WP_211927699.1">
    <property type="nucleotide sequence ID" value="NZ_JAGQFT020000002.1"/>
</dbReference>
<proteinExistence type="predicted"/>
<organism evidence="2">
    <name type="scientific">Coralloluteibacterium stylophorae</name>
    <dbReference type="NCBI Taxonomy" id="1776034"/>
    <lineage>
        <taxon>Bacteria</taxon>
        <taxon>Pseudomonadati</taxon>
        <taxon>Pseudomonadota</taxon>
        <taxon>Gammaproteobacteria</taxon>
        <taxon>Lysobacterales</taxon>
        <taxon>Lysobacteraceae</taxon>
        <taxon>Coralloluteibacterium</taxon>
    </lineage>
</organism>
<evidence type="ECO:0000256" key="1">
    <source>
        <dbReference type="SAM" id="MobiDB-lite"/>
    </source>
</evidence>
<dbReference type="InterPro" id="IPR022061">
    <property type="entry name" value="DUF3617"/>
</dbReference>
<gene>
    <name evidence="3" type="ORF">KB893_002725</name>
    <name evidence="2" type="ORF">KB893_14985</name>
</gene>
<dbReference type="Pfam" id="PF12276">
    <property type="entry name" value="DUF3617"/>
    <property type="match status" value="1"/>
</dbReference>
<dbReference type="EMBL" id="JAGQFT020000002">
    <property type="protein sequence ID" value="MBS7456049.1"/>
    <property type="molecule type" value="Genomic_DNA"/>
</dbReference>
<accession>A0A8J7VXN0</accession>
<dbReference type="AlphaFoldDB" id="A0A8J7VXN0"/>
<dbReference type="Proteomes" id="UP000675747">
    <property type="component" value="Unassembled WGS sequence"/>
</dbReference>
<evidence type="ECO:0000313" key="4">
    <source>
        <dbReference type="Proteomes" id="UP000675747"/>
    </source>
</evidence>
<reference evidence="2" key="2">
    <citation type="submission" date="2021-04" db="EMBL/GenBank/DDBJ databases">
        <authorList>
            <person name="Karlyshev A.V."/>
        </authorList>
    </citation>
    <scope>NUCLEOTIDE SEQUENCE</scope>
    <source>
        <strain evidence="2">LMG 29479</strain>
    </source>
</reference>
<sequence>MLVLLSGGGSEAAGQPSAGAAPDAIQPGRWKVESTLEDGQRQTAYMCVLPEQAASGSFLRGEIAEGCTIERDEVAGGRIDLALRCASEGGGAMTSRMTGSYTATSYRTENAVDLGAGAPMKANVAGTYASATCQDDDFRLTAD</sequence>
<dbReference type="EMBL" id="JAGQFT010000180">
    <property type="protein sequence ID" value="MBR0563806.1"/>
    <property type="molecule type" value="Genomic_DNA"/>
</dbReference>
<name>A0A8J7VXN0_9GAMM</name>
<evidence type="ECO:0000313" key="3">
    <source>
        <dbReference type="EMBL" id="MBS7456049.1"/>
    </source>
</evidence>
<evidence type="ECO:0000313" key="2">
    <source>
        <dbReference type="EMBL" id="MBR0563806.1"/>
    </source>
</evidence>
<feature type="region of interest" description="Disordered" evidence="1">
    <location>
        <begin position="1"/>
        <end position="26"/>
    </location>
</feature>
<keyword evidence="4" id="KW-1185">Reference proteome</keyword>
<protein>
    <submittedName>
        <fullName evidence="2">DUF3617 family protein</fullName>
    </submittedName>
</protein>